<dbReference type="Pfam" id="PF00069">
    <property type="entry name" value="Pkinase"/>
    <property type="match status" value="1"/>
</dbReference>
<keyword evidence="6" id="KW-0472">Membrane</keyword>
<keyword evidence="4" id="KW-0418">Kinase</keyword>
<keyword evidence="6" id="KW-1133">Transmembrane helix</keyword>
<dbReference type="InterPro" id="IPR011009">
    <property type="entry name" value="Kinase-like_dom_sf"/>
</dbReference>
<organism evidence="8 9">
    <name type="scientific">Nonomuraea africana</name>
    <dbReference type="NCBI Taxonomy" id="46171"/>
    <lineage>
        <taxon>Bacteria</taxon>
        <taxon>Bacillati</taxon>
        <taxon>Actinomycetota</taxon>
        <taxon>Actinomycetes</taxon>
        <taxon>Streptosporangiales</taxon>
        <taxon>Streptosporangiaceae</taxon>
        <taxon>Nonomuraea</taxon>
    </lineage>
</organism>
<dbReference type="SMART" id="SM00220">
    <property type="entry name" value="S_TKc"/>
    <property type="match status" value="1"/>
</dbReference>
<dbReference type="RefSeq" id="WP_318782138.1">
    <property type="nucleotide sequence ID" value="NZ_BAAASY010000028.1"/>
</dbReference>
<feature type="transmembrane region" description="Helical" evidence="6">
    <location>
        <begin position="170"/>
        <end position="188"/>
    </location>
</feature>
<proteinExistence type="predicted"/>
<evidence type="ECO:0000256" key="6">
    <source>
        <dbReference type="SAM" id="Phobius"/>
    </source>
</evidence>
<dbReference type="PROSITE" id="PS50011">
    <property type="entry name" value="PROTEIN_KINASE_DOM"/>
    <property type="match status" value="1"/>
</dbReference>
<dbReference type="PANTHER" id="PTHR43671:SF13">
    <property type="entry name" value="SERINE_THREONINE-PROTEIN KINASE NEK2"/>
    <property type="match status" value="1"/>
</dbReference>
<keyword evidence="2" id="KW-0808">Transferase</keyword>
<sequence>MDDLERMLAALRAAHRSGITHRDIKPANILLEDGRAVLSDFGIAAVEGDAALTGSGMLIGTPAFMAPEQVRGLPATPESDLWSLGATLYTAVEGRPPFAGASPGAVMVAVATEEPAPAVRAGPLEPVLRGLLRKDPAERLTMDQLHQLLKPSPVSARSPAPPVRKGGTQVMAVIAVVLAVVAASSALVKLMSADRGSTTYDASLQAARTLGMPKGFNRLAETRTEDDRARVTFTATGTCVDGCAHAIAAVRQWLTRLPGVAEVRPVANPAGCLHDADGCAIPITPVSSSDRPAILDAWIQVENDRVLLRIDVG</sequence>
<evidence type="ECO:0000256" key="5">
    <source>
        <dbReference type="ARBA" id="ARBA00022840"/>
    </source>
</evidence>
<reference evidence="8 9" key="1">
    <citation type="submission" date="2020-10" db="EMBL/GenBank/DDBJ databases">
        <title>Sequencing the genomes of 1000 actinobacteria strains.</title>
        <authorList>
            <person name="Klenk H.-P."/>
        </authorList>
    </citation>
    <scope>NUCLEOTIDE SEQUENCE [LARGE SCALE GENOMIC DNA]</scope>
    <source>
        <strain evidence="8 9">DSM 43748</strain>
    </source>
</reference>
<dbReference type="Proteomes" id="UP000661607">
    <property type="component" value="Unassembled WGS sequence"/>
</dbReference>
<protein>
    <recommendedName>
        <fullName evidence="1">non-specific serine/threonine protein kinase</fullName>
        <ecNumber evidence="1">2.7.11.1</ecNumber>
    </recommendedName>
</protein>
<evidence type="ECO:0000259" key="7">
    <source>
        <dbReference type="PROSITE" id="PS50011"/>
    </source>
</evidence>
<evidence type="ECO:0000256" key="2">
    <source>
        <dbReference type="ARBA" id="ARBA00022679"/>
    </source>
</evidence>
<dbReference type="InterPro" id="IPR000719">
    <property type="entry name" value="Prot_kinase_dom"/>
</dbReference>
<dbReference type="PROSITE" id="PS00108">
    <property type="entry name" value="PROTEIN_KINASE_ST"/>
    <property type="match status" value="1"/>
</dbReference>
<keyword evidence="6" id="KW-0812">Transmembrane</keyword>
<name>A0ABR9KPQ9_9ACTN</name>
<dbReference type="EMBL" id="JADBEF010000001">
    <property type="protein sequence ID" value="MBE1564021.1"/>
    <property type="molecule type" value="Genomic_DNA"/>
</dbReference>
<dbReference type="SUPFAM" id="SSF56112">
    <property type="entry name" value="Protein kinase-like (PK-like)"/>
    <property type="match status" value="1"/>
</dbReference>
<keyword evidence="5" id="KW-0067">ATP-binding</keyword>
<keyword evidence="9" id="KW-1185">Reference proteome</keyword>
<evidence type="ECO:0000256" key="1">
    <source>
        <dbReference type="ARBA" id="ARBA00012513"/>
    </source>
</evidence>
<dbReference type="PANTHER" id="PTHR43671">
    <property type="entry name" value="SERINE/THREONINE-PROTEIN KINASE NEK"/>
    <property type="match status" value="1"/>
</dbReference>
<evidence type="ECO:0000313" key="8">
    <source>
        <dbReference type="EMBL" id="MBE1564021.1"/>
    </source>
</evidence>
<evidence type="ECO:0000313" key="9">
    <source>
        <dbReference type="Proteomes" id="UP000661607"/>
    </source>
</evidence>
<feature type="domain" description="Protein kinase" evidence="7">
    <location>
        <begin position="1"/>
        <end position="149"/>
    </location>
</feature>
<dbReference type="EC" id="2.7.11.1" evidence="1"/>
<dbReference type="CDD" id="cd14014">
    <property type="entry name" value="STKc_PknB_like"/>
    <property type="match status" value="1"/>
</dbReference>
<keyword evidence="3" id="KW-0547">Nucleotide-binding</keyword>
<gene>
    <name evidence="8" type="ORF">H4W81_006800</name>
</gene>
<evidence type="ECO:0000256" key="4">
    <source>
        <dbReference type="ARBA" id="ARBA00022777"/>
    </source>
</evidence>
<dbReference type="Gene3D" id="1.10.510.10">
    <property type="entry name" value="Transferase(Phosphotransferase) domain 1"/>
    <property type="match status" value="1"/>
</dbReference>
<dbReference type="InterPro" id="IPR050660">
    <property type="entry name" value="NEK_Ser/Thr_kinase"/>
</dbReference>
<accession>A0ABR9KPQ9</accession>
<dbReference type="InterPro" id="IPR008271">
    <property type="entry name" value="Ser/Thr_kinase_AS"/>
</dbReference>
<comment type="caution">
    <text evidence="8">The sequence shown here is derived from an EMBL/GenBank/DDBJ whole genome shotgun (WGS) entry which is preliminary data.</text>
</comment>
<evidence type="ECO:0000256" key="3">
    <source>
        <dbReference type="ARBA" id="ARBA00022741"/>
    </source>
</evidence>